<accession>A0A0F8YAX1</accession>
<comment type="caution">
    <text evidence="1">The sequence shown here is derived from an EMBL/GenBank/DDBJ whole genome shotgun (WGS) entry which is preliminary data.</text>
</comment>
<dbReference type="AlphaFoldDB" id="A0A0F8YAX1"/>
<organism evidence="1">
    <name type="scientific">marine sediment metagenome</name>
    <dbReference type="NCBI Taxonomy" id="412755"/>
    <lineage>
        <taxon>unclassified sequences</taxon>
        <taxon>metagenomes</taxon>
        <taxon>ecological metagenomes</taxon>
    </lineage>
</organism>
<evidence type="ECO:0000313" key="1">
    <source>
        <dbReference type="EMBL" id="KKK78572.1"/>
    </source>
</evidence>
<reference evidence="1" key="1">
    <citation type="journal article" date="2015" name="Nature">
        <title>Complex archaea that bridge the gap between prokaryotes and eukaryotes.</title>
        <authorList>
            <person name="Spang A."/>
            <person name="Saw J.H."/>
            <person name="Jorgensen S.L."/>
            <person name="Zaremba-Niedzwiedzka K."/>
            <person name="Martijn J."/>
            <person name="Lind A.E."/>
            <person name="van Eijk R."/>
            <person name="Schleper C."/>
            <person name="Guy L."/>
            <person name="Ettema T.J."/>
        </authorList>
    </citation>
    <scope>NUCLEOTIDE SEQUENCE</scope>
</reference>
<proteinExistence type="predicted"/>
<sequence>MKLELRDCKKCKRKTLQVKRKVLVEDISREDVREGIAKLSALQTLGDDGMNTIDKVWEWVVAAGFADEYYDNADQFLSYLREQKLVRKVDRGLPIPKWEEVKGTAMEVDSDAWTKMVAIIAVIFDRAIKAGFTAVEEI</sequence>
<name>A0A0F8YAX1_9ZZZZ</name>
<dbReference type="EMBL" id="LAZR01054434">
    <property type="protein sequence ID" value="KKK78572.1"/>
    <property type="molecule type" value="Genomic_DNA"/>
</dbReference>
<protein>
    <submittedName>
        <fullName evidence="1">Uncharacterized protein</fullName>
    </submittedName>
</protein>
<gene>
    <name evidence="1" type="ORF">LCGC14_2842230</name>
</gene>